<evidence type="ECO:0000256" key="2">
    <source>
        <dbReference type="ARBA" id="ARBA00004370"/>
    </source>
</evidence>
<dbReference type="GO" id="GO:0005524">
    <property type="term" value="F:ATP binding"/>
    <property type="evidence" value="ECO:0007669"/>
    <property type="project" value="UniProtKB-KW"/>
</dbReference>
<proteinExistence type="predicted"/>
<keyword evidence="6" id="KW-0547">Nucleotide-binding</keyword>
<accession>A0A0B0IAZ3</accession>
<dbReference type="PANTHER" id="PTHR45453">
    <property type="entry name" value="PHOSPHATE REGULON SENSOR PROTEIN PHOR"/>
    <property type="match status" value="1"/>
</dbReference>
<dbReference type="InterPro" id="IPR005467">
    <property type="entry name" value="His_kinase_dom"/>
</dbReference>
<keyword evidence="5" id="KW-0808">Transferase</keyword>
<dbReference type="GO" id="GO:0005886">
    <property type="term" value="C:plasma membrane"/>
    <property type="evidence" value="ECO:0007669"/>
    <property type="project" value="TreeGrafter"/>
</dbReference>
<comment type="caution">
    <text evidence="11">The sequence shown here is derived from an EMBL/GenBank/DDBJ whole genome shotgun (WGS) entry which is preliminary data.</text>
</comment>
<keyword evidence="4" id="KW-0597">Phosphoprotein</keyword>
<dbReference type="EMBL" id="JRJU01000055">
    <property type="protein sequence ID" value="KHF38037.1"/>
    <property type="molecule type" value="Genomic_DNA"/>
</dbReference>
<sequence>MFTVQDTGEGFSLEELRHVFDPLYRGEASRNRSTGGAGLGLTISQKNMKQHGGDLTAKNHDAGGALLTGWLP</sequence>
<dbReference type="InterPro" id="IPR036890">
    <property type="entry name" value="HATPase_C_sf"/>
</dbReference>
<comment type="catalytic activity">
    <reaction evidence="1">
        <text>ATP + protein L-histidine = ADP + protein N-phospho-L-histidine.</text>
        <dbReference type="EC" id="2.7.13.3"/>
    </reaction>
</comment>
<keyword evidence="9" id="KW-0902">Two-component regulatory system</keyword>
<name>A0A0B0IAZ3_9BACI</name>
<feature type="domain" description="Histidine kinase" evidence="10">
    <location>
        <begin position="1"/>
        <end position="72"/>
    </location>
</feature>
<keyword evidence="7" id="KW-0418">Kinase</keyword>
<dbReference type="Proteomes" id="UP000030832">
    <property type="component" value="Unassembled WGS sequence"/>
</dbReference>
<dbReference type="AlphaFoldDB" id="A0A0B0IAZ3"/>
<dbReference type="GO" id="GO:0004721">
    <property type="term" value="F:phosphoprotein phosphatase activity"/>
    <property type="evidence" value="ECO:0007669"/>
    <property type="project" value="TreeGrafter"/>
</dbReference>
<keyword evidence="12" id="KW-1185">Reference proteome</keyword>
<keyword evidence="8" id="KW-0067">ATP-binding</keyword>
<gene>
    <name evidence="11" type="ORF">LQ50_23905</name>
</gene>
<evidence type="ECO:0000256" key="1">
    <source>
        <dbReference type="ARBA" id="ARBA00000085"/>
    </source>
</evidence>
<dbReference type="EC" id="2.7.13.3" evidence="3"/>
<dbReference type="SUPFAM" id="SSF55874">
    <property type="entry name" value="ATPase domain of HSP90 chaperone/DNA topoisomerase II/histidine kinase"/>
    <property type="match status" value="1"/>
</dbReference>
<dbReference type="InterPro" id="IPR050351">
    <property type="entry name" value="BphY/WalK/GraS-like"/>
</dbReference>
<dbReference type="GO" id="GO:0016036">
    <property type="term" value="P:cellular response to phosphate starvation"/>
    <property type="evidence" value="ECO:0007669"/>
    <property type="project" value="TreeGrafter"/>
</dbReference>
<dbReference type="eggNOG" id="COG5002">
    <property type="taxonomic scope" value="Bacteria"/>
</dbReference>
<dbReference type="PANTHER" id="PTHR45453:SF1">
    <property type="entry name" value="PHOSPHATE REGULON SENSOR PROTEIN PHOR"/>
    <property type="match status" value="1"/>
</dbReference>
<dbReference type="PRINTS" id="PR00344">
    <property type="entry name" value="BCTRLSENSOR"/>
</dbReference>
<evidence type="ECO:0000256" key="9">
    <source>
        <dbReference type="ARBA" id="ARBA00023012"/>
    </source>
</evidence>
<dbReference type="STRING" id="333138.LQ50_23905"/>
<evidence type="ECO:0000256" key="8">
    <source>
        <dbReference type="ARBA" id="ARBA00022840"/>
    </source>
</evidence>
<evidence type="ECO:0000313" key="11">
    <source>
        <dbReference type="EMBL" id="KHF38037.1"/>
    </source>
</evidence>
<dbReference type="PROSITE" id="PS50109">
    <property type="entry name" value="HIS_KIN"/>
    <property type="match status" value="1"/>
</dbReference>
<dbReference type="InterPro" id="IPR004358">
    <property type="entry name" value="Sig_transdc_His_kin-like_C"/>
</dbReference>
<evidence type="ECO:0000259" key="10">
    <source>
        <dbReference type="PROSITE" id="PS50109"/>
    </source>
</evidence>
<organism evidence="11 12">
    <name type="scientific">Halalkalibacter okhensis</name>
    <dbReference type="NCBI Taxonomy" id="333138"/>
    <lineage>
        <taxon>Bacteria</taxon>
        <taxon>Bacillati</taxon>
        <taxon>Bacillota</taxon>
        <taxon>Bacilli</taxon>
        <taxon>Bacillales</taxon>
        <taxon>Bacillaceae</taxon>
        <taxon>Halalkalibacter</taxon>
    </lineage>
</organism>
<evidence type="ECO:0000313" key="12">
    <source>
        <dbReference type="Proteomes" id="UP000030832"/>
    </source>
</evidence>
<evidence type="ECO:0000256" key="6">
    <source>
        <dbReference type="ARBA" id="ARBA00022741"/>
    </source>
</evidence>
<dbReference type="InterPro" id="IPR003594">
    <property type="entry name" value="HATPase_dom"/>
</dbReference>
<dbReference type="OrthoDB" id="335833at2"/>
<protein>
    <recommendedName>
        <fullName evidence="3">histidine kinase</fullName>
        <ecNumber evidence="3">2.7.13.3</ecNumber>
    </recommendedName>
</protein>
<evidence type="ECO:0000256" key="7">
    <source>
        <dbReference type="ARBA" id="ARBA00022777"/>
    </source>
</evidence>
<evidence type="ECO:0000256" key="3">
    <source>
        <dbReference type="ARBA" id="ARBA00012438"/>
    </source>
</evidence>
<evidence type="ECO:0000256" key="5">
    <source>
        <dbReference type="ARBA" id="ARBA00022679"/>
    </source>
</evidence>
<dbReference type="Gene3D" id="3.30.565.10">
    <property type="entry name" value="Histidine kinase-like ATPase, C-terminal domain"/>
    <property type="match status" value="1"/>
</dbReference>
<comment type="subcellular location">
    <subcellularLocation>
        <location evidence="2">Membrane</location>
    </subcellularLocation>
</comment>
<reference evidence="11 12" key="1">
    <citation type="submission" date="2014-09" db="EMBL/GenBank/DDBJ databases">
        <title>Genome sequencing and annotation of Bacillus Okhensis strain Kh10-101T.</title>
        <authorList>
            <person name="Prakash J.S."/>
        </authorList>
    </citation>
    <scope>NUCLEOTIDE SEQUENCE [LARGE SCALE GENOMIC DNA]</scope>
    <source>
        <strain evidence="12">Kh10-101T</strain>
    </source>
</reference>
<dbReference type="Pfam" id="PF02518">
    <property type="entry name" value="HATPase_c"/>
    <property type="match status" value="1"/>
</dbReference>
<evidence type="ECO:0000256" key="4">
    <source>
        <dbReference type="ARBA" id="ARBA00022553"/>
    </source>
</evidence>
<dbReference type="GO" id="GO:0000155">
    <property type="term" value="F:phosphorelay sensor kinase activity"/>
    <property type="evidence" value="ECO:0007669"/>
    <property type="project" value="TreeGrafter"/>
</dbReference>